<dbReference type="Proteomes" id="UP000678237">
    <property type="component" value="Unassembled WGS sequence"/>
</dbReference>
<dbReference type="Proteomes" id="UP000564964">
    <property type="component" value="Unassembled WGS sequence"/>
</dbReference>
<dbReference type="EC" id="6.1.1.6" evidence="7"/>
<feature type="binding site" evidence="7">
    <location>
        <position position="406"/>
    </location>
    <ligand>
        <name>Mg(2+)</name>
        <dbReference type="ChEBI" id="CHEBI:18420"/>
        <label>1</label>
    </ligand>
</feature>
<keyword evidence="7" id="KW-0963">Cytoplasm</keyword>
<dbReference type="SUPFAM" id="SSF55681">
    <property type="entry name" value="Class II aaRS and biotin synthetases"/>
    <property type="match status" value="1"/>
</dbReference>
<evidence type="ECO:0000256" key="3">
    <source>
        <dbReference type="ARBA" id="ARBA00022741"/>
    </source>
</evidence>
<sequence>MGRESDLVKSKLDHLGALRTKAINPYPYKFERTHTNQEFHQKFEGVQPGEMLGQRVKICGRVMAKRGFGKLFFLDIRDHSARVQLMATADKTPAQVIDLLGLVDVGDFVGATGRVHRTAKGELSVFLENVEVLAKSIEPLPEKWSGLQDIEERHRKRHLDLIMNPEVRELFVKRSKIVSFVRRFLESYGFMEVEIPTLQSVYGGANARPFITKSHAWKSDFFLSISPELYLKRLLMGGYDKVYTICKNFRNEDVDKTHNPEFTMMECYAAYWDYNDLMELTEKLFESAALEVNGTTKISFEGKEIDLKAPWPRIALYDALKRFAGLDVERLSDADLKRLLAEHQAEVMPFKRGLAIAELFSKTVEEKLVQPVFIIDHPKETTPLCKEKRGNPDLIERFEPFINGWEVANAYSELNDPVHQEKIFLEQADQGVAKGENHPIDMDFVAAMRYGMPPAAGLGIGIDRLCMLLTGAKTIREIIFFPQMKPLK</sequence>
<dbReference type="InterPro" id="IPR004364">
    <property type="entry name" value="Aa-tRNA-synt_II"/>
</dbReference>
<name>A0A7J4JGG0_9ARCH</name>
<dbReference type="EMBL" id="DUGH01000055">
    <property type="protein sequence ID" value="HIH16210.1"/>
    <property type="molecule type" value="Genomic_DNA"/>
</dbReference>
<dbReference type="InterPro" id="IPR018149">
    <property type="entry name" value="Lys-tRNA-synth_II_C"/>
</dbReference>
<reference evidence="11" key="3">
    <citation type="submission" date="2021-05" db="EMBL/GenBank/DDBJ databases">
        <title>Protein family content uncovers lineage relationships and bacterial pathway maintenance mechanisms in DPANN archaea.</title>
        <authorList>
            <person name="Castelle C.J."/>
            <person name="Meheust R."/>
            <person name="Jaffe A.L."/>
            <person name="Seitz K."/>
            <person name="Gong X."/>
            <person name="Baker B.J."/>
            <person name="Banfield J.F."/>
        </authorList>
    </citation>
    <scope>NUCLEOTIDE SEQUENCE</scope>
    <source>
        <strain evidence="11">RIFCSPLOWO2_01_FULL_58_19</strain>
    </source>
</reference>
<dbReference type="AlphaFoldDB" id="A0A7J4JGG0"/>
<protein>
    <recommendedName>
        <fullName evidence="7">Lysine--tRNA ligase</fullName>
        <ecNumber evidence="7">6.1.1.6</ecNumber>
    </recommendedName>
    <alternativeName>
        <fullName evidence="7">Lysyl-tRNA synthetase</fullName>
        <shortName evidence="7">LysRS</shortName>
    </alternativeName>
</protein>
<dbReference type="GO" id="GO:0000049">
    <property type="term" value="F:tRNA binding"/>
    <property type="evidence" value="ECO:0007669"/>
    <property type="project" value="TreeGrafter"/>
</dbReference>
<dbReference type="NCBIfam" id="TIGR00499">
    <property type="entry name" value="lysS_bact"/>
    <property type="match status" value="1"/>
</dbReference>
<keyword evidence="7 8" id="KW-0460">Magnesium</keyword>
<dbReference type="GO" id="GO:0005524">
    <property type="term" value="F:ATP binding"/>
    <property type="evidence" value="ECO:0007669"/>
    <property type="project" value="UniProtKB-UniRule"/>
</dbReference>
<reference evidence="10" key="1">
    <citation type="journal article" date="2020" name="bioRxiv">
        <title>A rank-normalized archaeal taxonomy based on genome phylogeny resolves widespread incomplete and uneven classifications.</title>
        <authorList>
            <person name="Rinke C."/>
            <person name="Chuvochina M."/>
            <person name="Mussig A.J."/>
            <person name="Chaumeil P.-A."/>
            <person name="Waite D.W."/>
            <person name="Whitman W.B."/>
            <person name="Parks D.H."/>
            <person name="Hugenholtz P."/>
        </authorList>
    </citation>
    <scope>NUCLEOTIDE SEQUENCE</scope>
    <source>
        <strain evidence="10">UBA10219</strain>
    </source>
</reference>
<dbReference type="GO" id="GO:0005829">
    <property type="term" value="C:cytosol"/>
    <property type="evidence" value="ECO:0007669"/>
    <property type="project" value="TreeGrafter"/>
</dbReference>
<evidence type="ECO:0000256" key="8">
    <source>
        <dbReference type="RuleBase" id="RU000336"/>
    </source>
</evidence>
<evidence type="ECO:0000256" key="6">
    <source>
        <dbReference type="ARBA" id="ARBA00048573"/>
    </source>
</evidence>
<evidence type="ECO:0000313" key="12">
    <source>
        <dbReference type="Proteomes" id="UP000564964"/>
    </source>
</evidence>
<feature type="binding site" evidence="7">
    <location>
        <position position="406"/>
    </location>
    <ligand>
        <name>Mg(2+)</name>
        <dbReference type="ChEBI" id="CHEBI:18420"/>
        <label>2</label>
    </ligand>
</feature>
<dbReference type="PROSITE" id="PS50862">
    <property type="entry name" value="AA_TRNA_LIGASE_II"/>
    <property type="match status" value="1"/>
</dbReference>
<keyword evidence="5 7" id="KW-0030">Aminoacyl-tRNA synthetase</keyword>
<dbReference type="InterPro" id="IPR002313">
    <property type="entry name" value="Lys-tRNA-ligase_II"/>
</dbReference>
<evidence type="ECO:0000256" key="1">
    <source>
        <dbReference type="ARBA" id="ARBA00022598"/>
    </source>
</evidence>
<organism evidence="10 12">
    <name type="scientific">Candidatus Iainarchaeum sp</name>
    <dbReference type="NCBI Taxonomy" id="3101447"/>
    <lineage>
        <taxon>Archaea</taxon>
        <taxon>Candidatus Iainarchaeota</taxon>
        <taxon>Candidatus Iainarchaeia</taxon>
        <taxon>Candidatus Iainarchaeales</taxon>
        <taxon>Candidatus Iainarchaeaceae</taxon>
        <taxon>Candidatus Iainarchaeum</taxon>
    </lineage>
</organism>
<evidence type="ECO:0000256" key="7">
    <source>
        <dbReference type="HAMAP-Rule" id="MF_00252"/>
    </source>
</evidence>
<dbReference type="PANTHER" id="PTHR42918">
    <property type="entry name" value="LYSYL-TRNA SYNTHETASE"/>
    <property type="match status" value="1"/>
</dbReference>
<keyword evidence="7" id="KW-0648">Protein biosynthesis</keyword>
<dbReference type="InterPro" id="IPR004365">
    <property type="entry name" value="NA-bd_OB_tRNA"/>
</dbReference>
<feature type="binding site" evidence="7">
    <location>
        <position position="399"/>
    </location>
    <ligand>
        <name>Mg(2+)</name>
        <dbReference type="ChEBI" id="CHEBI:18420"/>
        <label>1</label>
    </ligand>
</feature>
<dbReference type="CDD" id="cd00775">
    <property type="entry name" value="LysRS_core"/>
    <property type="match status" value="1"/>
</dbReference>
<keyword evidence="1 7" id="KW-0436">Ligase</keyword>
<dbReference type="InterPro" id="IPR044136">
    <property type="entry name" value="Lys-tRNA-ligase_II_N"/>
</dbReference>
<reference evidence="11" key="2">
    <citation type="submission" date="2021-03" db="EMBL/GenBank/DDBJ databases">
        <authorList>
            <person name="Jaffe A."/>
        </authorList>
    </citation>
    <scope>NUCLEOTIDE SEQUENCE</scope>
    <source>
        <strain evidence="11">RIFCSPLOWO2_01_FULL_58_19</strain>
    </source>
</reference>
<dbReference type="PRINTS" id="PR00982">
    <property type="entry name" value="TRNASYNTHLYS"/>
</dbReference>
<comment type="catalytic activity">
    <reaction evidence="6 7 8">
        <text>tRNA(Lys) + L-lysine + ATP = L-lysyl-tRNA(Lys) + AMP + diphosphate</text>
        <dbReference type="Rhea" id="RHEA:20792"/>
        <dbReference type="Rhea" id="RHEA-COMP:9696"/>
        <dbReference type="Rhea" id="RHEA-COMP:9697"/>
        <dbReference type="ChEBI" id="CHEBI:30616"/>
        <dbReference type="ChEBI" id="CHEBI:32551"/>
        <dbReference type="ChEBI" id="CHEBI:33019"/>
        <dbReference type="ChEBI" id="CHEBI:78442"/>
        <dbReference type="ChEBI" id="CHEBI:78529"/>
        <dbReference type="ChEBI" id="CHEBI:456215"/>
        <dbReference type="EC" id="6.1.1.6"/>
    </reaction>
</comment>
<dbReference type="InterPro" id="IPR006195">
    <property type="entry name" value="aa-tRNA-synth_II"/>
</dbReference>
<proteinExistence type="inferred from homology"/>
<dbReference type="GO" id="GO:0000287">
    <property type="term" value="F:magnesium ion binding"/>
    <property type="evidence" value="ECO:0007669"/>
    <property type="project" value="UniProtKB-UniRule"/>
</dbReference>
<dbReference type="HAMAP" id="MF_00252">
    <property type="entry name" value="Lys_tRNA_synth_class2"/>
    <property type="match status" value="1"/>
</dbReference>
<feature type="domain" description="Aminoacyl-transfer RNA synthetases class-II family profile" evidence="9">
    <location>
        <begin position="174"/>
        <end position="486"/>
    </location>
</feature>
<evidence type="ECO:0000313" key="11">
    <source>
        <dbReference type="EMBL" id="MBS3062687.1"/>
    </source>
</evidence>
<evidence type="ECO:0000259" key="9">
    <source>
        <dbReference type="PROSITE" id="PS50862"/>
    </source>
</evidence>
<comment type="caution">
    <text evidence="10">The sequence shown here is derived from an EMBL/GenBank/DDBJ whole genome shotgun (WGS) entry which is preliminary data.</text>
</comment>
<evidence type="ECO:0000256" key="5">
    <source>
        <dbReference type="ARBA" id="ARBA00023146"/>
    </source>
</evidence>
<keyword evidence="3 7" id="KW-0547">Nucleotide-binding</keyword>
<keyword evidence="4 7" id="KW-0067">ATP-binding</keyword>
<comment type="subunit">
    <text evidence="7">Homodimer.</text>
</comment>
<dbReference type="Pfam" id="PF00152">
    <property type="entry name" value="tRNA-synt_2"/>
    <property type="match status" value="1"/>
</dbReference>
<dbReference type="InterPro" id="IPR012340">
    <property type="entry name" value="NA-bd_OB-fold"/>
</dbReference>
<evidence type="ECO:0000256" key="4">
    <source>
        <dbReference type="ARBA" id="ARBA00022840"/>
    </source>
</evidence>
<dbReference type="GO" id="GO:0006430">
    <property type="term" value="P:lysyl-tRNA aminoacylation"/>
    <property type="evidence" value="ECO:0007669"/>
    <property type="project" value="UniProtKB-UniRule"/>
</dbReference>
<comment type="cofactor">
    <cofactor evidence="7 8">
        <name>Mg(2+)</name>
        <dbReference type="ChEBI" id="CHEBI:18420"/>
    </cofactor>
    <text evidence="7 8">Binds 3 Mg(2+) ions per subunit.</text>
</comment>
<accession>A0A7J4JGG0</accession>
<dbReference type="Gene3D" id="3.30.930.10">
    <property type="entry name" value="Bira Bifunctional Protein, Domain 2"/>
    <property type="match status" value="1"/>
</dbReference>
<dbReference type="SUPFAM" id="SSF50249">
    <property type="entry name" value="Nucleic acid-binding proteins"/>
    <property type="match status" value="1"/>
</dbReference>
<dbReference type="CDD" id="cd04322">
    <property type="entry name" value="LysRS_N"/>
    <property type="match status" value="1"/>
</dbReference>
<dbReference type="EMBL" id="JAGVWE010000002">
    <property type="protein sequence ID" value="MBS3062687.1"/>
    <property type="molecule type" value="Genomic_DNA"/>
</dbReference>
<dbReference type="InterPro" id="IPR045864">
    <property type="entry name" value="aa-tRNA-synth_II/BPL/LPL"/>
</dbReference>
<comment type="subcellular location">
    <subcellularLocation>
        <location evidence="7">Cytoplasm</location>
    </subcellularLocation>
</comment>
<dbReference type="PANTHER" id="PTHR42918:SF15">
    <property type="entry name" value="LYSINE--TRNA LIGASE, CHLOROPLASTIC_MITOCHONDRIAL"/>
    <property type="match status" value="1"/>
</dbReference>
<dbReference type="Gene3D" id="2.40.50.140">
    <property type="entry name" value="Nucleic acid-binding proteins"/>
    <property type="match status" value="1"/>
</dbReference>
<dbReference type="Pfam" id="PF01336">
    <property type="entry name" value="tRNA_anti-codon"/>
    <property type="match status" value="1"/>
</dbReference>
<dbReference type="NCBIfam" id="NF001756">
    <property type="entry name" value="PRK00484.1"/>
    <property type="match status" value="1"/>
</dbReference>
<dbReference type="GO" id="GO:0004824">
    <property type="term" value="F:lysine-tRNA ligase activity"/>
    <property type="evidence" value="ECO:0007669"/>
    <property type="project" value="UniProtKB-UniRule"/>
</dbReference>
<keyword evidence="2 7" id="KW-0479">Metal-binding</keyword>
<evidence type="ECO:0000313" key="10">
    <source>
        <dbReference type="EMBL" id="HIH16210.1"/>
    </source>
</evidence>
<evidence type="ECO:0000256" key="2">
    <source>
        <dbReference type="ARBA" id="ARBA00022723"/>
    </source>
</evidence>
<comment type="similarity">
    <text evidence="7">Belongs to the class-II aminoacyl-tRNA synthetase family.</text>
</comment>
<gene>
    <name evidence="7 10" type="primary">lysS</name>
    <name evidence="10" type="ORF">HA252_02285</name>
    <name evidence="11" type="ORF">J4203_02335</name>
</gene>